<keyword evidence="2" id="KW-1185">Reference proteome</keyword>
<sequence>MQQETMHHPAAQRLREVPDYNYFCRETDERLPKRGTDPFSKECSMKRQRERERSSLQQAAVDVRPHVLPTLSRAGDARHGSKDAGEPLPTKANSTCQCTASSEEKIKQYLEKDKFQQREQYC</sequence>
<dbReference type="Proteomes" id="UP001057452">
    <property type="component" value="Chromosome 16"/>
</dbReference>
<evidence type="ECO:0000313" key="1">
    <source>
        <dbReference type="EMBL" id="KAI4810528.1"/>
    </source>
</evidence>
<evidence type="ECO:0000313" key="2">
    <source>
        <dbReference type="Proteomes" id="UP001057452"/>
    </source>
</evidence>
<gene>
    <name evidence="1" type="ORF">KUCAC02_013468</name>
</gene>
<organism evidence="1 2">
    <name type="scientific">Chaenocephalus aceratus</name>
    <name type="common">Blackfin icefish</name>
    <name type="synonym">Chaenichthys aceratus</name>
    <dbReference type="NCBI Taxonomy" id="36190"/>
    <lineage>
        <taxon>Eukaryota</taxon>
        <taxon>Metazoa</taxon>
        <taxon>Chordata</taxon>
        <taxon>Craniata</taxon>
        <taxon>Vertebrata</taxon>
        <taxon>Euteleostomi</taxon>
        <taxon>Actinopterygii</taxon>
        <taxon>Neopterygii</taxon>
        <taxon>Teleostei</taxon>
        <taxon>Neoteleostei</taxon>
        <taxon>Acanthomorphata</taxon>
        <taxon>Eupercaria</taxon>
        <taxon>Perciformes</taxon>
        <taxon>Notothenioidei</taxon>
        <taxon>Channichthyidae</taxon>
        <taxon>Chaenocephalus</taxon>
    </lineage>
</organism>
<accession>A0ACB9WBL5</accession>
<name>A0ACB9WBL5_CHAAC</name>
<protein>
    <submittedName>
        <fullName evidence="1">Uncharacterized protein</fullName>
    </submittedName>
</protein>
<proteinExistence type="predicted"/>
<dbReference type="EMBL" id="CM043800">
    <property type="protein sequence ID" value="KAI4810528.1"/>
    <property type="molecule type" value="Genomic_DNA"/>
</dbReference>
<comment type="caution">
    <text evidence="1">The sequence shown here is derived from an EMBL/GenBank/DDBJ whole genome shotgun (WGS) entry which is preliminary data.</text>
</comment>
<reference evidence="1" key="1">
    <citation type="submission" date="2022-05" db="EMBL/GenBank/DDBJ databases">
        <title>Chromosome-level genome of Chaenocephalus aceratus.</title>
        <authorList>
            <person name="Park H."/>
        </authorList>
    </citation>
    <scope>NUCLEOTIDE SEQUENCE</scope>
    <source>
        <strain evidence="1">KU_202001</strain>
    </source>
</reference>